<dbReference type="PANTHER" id="PTHR43607:SF1">
    <property type="entry name" value="H(+)-TRANSPORTING TWO-SECTOR ATPASE"/>
    <property type="match status" value="1"/>
</dbReference>
<evidence type="ECO:0000259" key="15">
    <source>
        <dbReference type="Pfam" id="PF22919"/>
    </source>
</evidence>
<dbReference type="GO" id="GO:0046961">
    <property type="term" value="F:proton-transporting ATPase activity, rotational mechanism"/>
    <property type="evidence" value="ECO:0007669"/>
    <property type="project" value="InterPro"/>
</dbReference>
<dbReference type="Gene3D" id="1.10.1140.10">
    <property type="entry name" value="Bovine Mitochondrial F1-atpase, Atp Synthase Beta Chain, Chain D, domain 3"/>
    <property type="match status" value="1"/>
</dbReference>
<dbReference type="SUPFAM" id="SSF47917">
    <property type="entry name" value="C-terminal domain of alpha and beta subunits of F1 ATP synthase"/>
    <property type="match status" value="1"/>
</dbReference>
<evidence type="ECO:0000313" key="17">
    <source>
        <dbReference type="EnsemblMetazoa" id="KAF7490629.1"/>
    </source>
</evidence>
<evidence type="ECO:0000256" key="3">
    <source>
        <dbReference type="ARBA" id="ARBA00022448"/>
    </source>
</evidence>
<proteinExistence type="inferred from homology"/>
<dbReference type="FunFam" id="1.10.1140.10:FF:000002">
    <property type="entry name" value="V-type proton ATPase catalytic subunit A"/>
    <property type="match status" value="1"/>
</dbReference>
<evidence type="ECO:0000259" key="13">
    <source>
        <dbReference type="Pfam" id="PF02874"/>
    </source>
</evidence>
<dbReference type="InterPro" id="IPR023366">
    <property type="entry name" value="ATP_synth_asu-like_sf"/>
</dbReference>
<feature type="domain" description="ATP synthase A/B type C-terminal" evidence="15">
    <location>
        <begin position="465"/>
        <end position="561"/>
    </location>
</feature>
<comment type="function">
    <text evidence="9">Catalytic subunit of the V1 complex of vacuolar(H+)-ATPase (V-ATPase), a multisubunit enzyme composed of a peripheral complex (V1) that hydrolyzes ATP and a membrane integral complex (V0) that translocates protons. V-ATPase is responsible for acidifying and maintaining the pH of intracellular compartments and in some cell types, is targeted to the plasma membrane, where it is responsible for acidifying the extracellular environment.</text>
</comment>
<reference evidence="16" key="2">
    <citation type="submission" date="2020-01" db="EMBL/GenBank/DDBJ databases">
        <authorList>
            <person name="Korhonen P.K.K."/>
            <person name="Guangxu M.G."/>
            <person name="Wang T.W."/>
            <person name="Stroehlein A.J.S."/>
            <person name="Young N.D."/>
            <person name="Ang C.-S.A."/>
            <person name="Fernando D.W.F."/>
            <person name="Lu H.L."/>
            <person name="Taylor S.T."/>
            <person name="Ehtesham M.E.M."/>
            <person name="Najaraj S.H.N."/>
            <person name="Harsha G.H.G."/>
            <person name="Madugundu A.M."/>
            <person name="Renuse S.R."/>
            <person name="Holt D.H."/>
            <person name="Pandey A.P."/>
            <person name="Papenfuss A.P."/>
            <person name="Gasser R.B.G."/>
            <person name="Fischer K.F."/>
        </authorList>
    </citation>
    <scope>NUCLEOTIDE SEQUENCE</scope>
    <source>
        <strain evidence="16">SSS_KF_BRIS2020</strain>
    </source>
</reference>
<evidence type="ECO:0000256" key="11">
    <source>
        <dbReference type="ARBA" id="ARBA00048383"/>
    </source>
</evidence>
<dbReference type="EMBL" id="WVUK01000062">
    <property type="protein sequence ID" value="KAF7490629.1"/>
    <property type="molecule type" value="Genomic_DNA"/>
</dbReference>
<dbReference type="CDD" id="cd18119">
    <property type="entry name" value="ATP-synt_V_A-type_alpha_N"/>
    <property type="match status" value="1"/>
</dbReference>
<evidence type="ECO:0000313" key="16">
    <source>
        <dbReference type="EMBL" id="KAF7490629.1"/>
    </source>
</evidence>
<evidence type="ECO:0000256" key="1">
    <source>
        <dbReference type="ARBA" id="ARBA00008936"/>
    </source>
</evidence>
<reference evidence="18" key="1">
    <citation type="journal article" date="2020" name="PLoS Negl. Trop. Dis.">
        <title>High-quality nuclear genome for Sarcoptes scabiei-A critical resource for a neglected parasite.</title>
        <authorList>
            <person name="Korhonen P.K."/>
            <person name="Gasser R.B."/>
            <person name="Ma G."/>
            <person name="Wang T."/>
            <person name="Stroehlein A.J."/>
            <person name="Young N.D."/>
            <person name="Ang C.S."/>
            <person name="Fernando D.D."/>
            <person name="Lu H.C."/>
            <person name="Taylor S."/>
            <person name="Reynolds S.L."/>
            <person name="Mofiz E."/>
            <person name="Najaraj S.H."/>
            <person name="Gowda H."/>
            <person name="Madugundu A."/>
            <person name="Renuse S."/>
            <person name="Holt D."/>
            <person name="Pandey A."/>
            <person name="Papenfuss A.T."/>
            <person name="Fischer K."/>
        </authorList>
    </citation>
    <scope>NUCLEOTIDE SEQUENCE [LARGE SCALE GENOMIC DNA]</scope>
</reference>
<dbReference type="SUPFAM" id="SSF50615">
    <property type="entry name" value="N-terminal domain of alpha and beta subunits of F1 ATP synthase"/>
    <property type="match status" value="1"/>
</dbReference>
<organism evidence="16">
    <name type="scientific">Sarcoptes scabiei</name>
    <name type="common">Itch mite</name>
    <name type="synonym">Acarus scabiei</name>
    <dbReference type="NCBI Taxonomy" id="52283"/>
    <lineage>
        <taxon>Eukaryota</taxon>
        <taxon>Metazoa</taxon>
        <taxon>Ecdysozoa</taxon>
        <taxon>Arthropoda</taxon>
        <taxon>Chelicerata</taxon>
        <taxon>Arachnida</taxon>
        <taxon>Acari</taxon>
        <taxon>Acariformes</taxon>
        <taxon>Sarcoptiformes</taxon>
        <taxon>Astigmata</taxon>
        <taxon>Psoroptidia</taxon>
        <taxon>Sarcoptoidea</taxon>
        <taxon>Sarcoptidae</taxon>
        <taxon>Sarcoptinae</taxon>
        <taxon>Sarcoptes</taxon>
    </lineage>
</organism>
<dbReference type="PANTHER" id="PTHR43607">
    <property type="entry name" value="V-TYPE PROTON ATPASE CATALYTIC SUBUNIT A"/>
    <property type="match status" value="1"/>
</dbReference>
<dbReference type="GO" id="GO:0005524">
    <property type="term" value="F:ATP binding"/>
    <property type="evidence" value="ECO:0007669"/>
    <property type="project" value="UniProtKB-KW"/>
</dbReference>
<feature type="domain" description="ATPase F1/V1/A1 complex alpha/beta subunit nucleotide-binding" evidence="12">
    <location>
        <begin position="232"/>
        <end position="457"/>
    </location>
</feature>
<dbReference type="FunFam" id="3.40.50.300:FF:000052">
    <property type="entry name" value="V-type proton ATPase catalytic subunit A"/>
    <property type="match status" value="1"/>
</dbReference>
<dbReference type="InterPro" id="IPR036121">
    <property type="entry name" value="ATPase_F1/V1/A1_a/bsu_N_sf"/>
</dbReference>
<dbReference type="CDD" id="cd01134">
    <property type="entry name" value="V_A-ATPase_A"/>
    <property type="match status" value="1"/>
</dbReference>
<name>A0A834R4C0_SARSC</name>
<dbReference type="HAMAP" id="MF_00309">
    <property type="entry name" value="ATP_synth_A_arch"/>
    <property type="match status" value="1"/>
</dbReference>
<accession>A0A834R4C0</accession>
<sequence>MTTENFSSNLPKIRDAKESQYGYVFAVSGPVVTAEKMSGAAMYELVRVGHDELVGEIIRLEGDMATIQVYEETSGVTIGDPVLRTGKPLSVELGPGIMGSIFDGIQRPLQEIHVNTNSIYIPKGVSTTALNRSTKWDFQPQNVRVGSNITGGDIFGFVQENTLIKHKILLPPKARGIVTYIAEAGSYDLNDIILETDFDGVLTKYSMLQIWPVRQMRPTAEKLAANHPLLTGQRVLDSLFPCVQGGTTAIPGAFGCGKTVISQALSKYSNSDVIIYVGCGERGNEMAEVLRDFPQLTVEIDGKTESIMQRTTLVANTSNMPVAAREASIYTGITLAEYFRDMGYNVSMMADSTSRWAEALREISGRLAEMPADSGYPAYLSARLASFYERAGRVKCIGNPSREGSVSIVGAVSPPGGDFSDPVTSATLGIVQVFWGLDKKLAQRKHFPSINWLISYSKYMRALDEYYERNYPDFVPLRTKCQQILQEEEDLSEIVQLVGKASLAETDKITLEVAKIIKEDFLQQNGYTPYDRFCPFYKTVGMMKNMIGFYDLAKNAVDSAKGDNKITYAMIKEAMSDTMYQLSSMKFKDPVKLGEAKIKKDFEELYENMQQAFRNLED</sequence>
<dbReference type="EC" id="7.1.2.2" evidence="2"/>
<dbReference type="InterPro" id="IPR027417">
    <property type="entry name" value="P-loop_NTPase"/>
</dbReference>
<dbReference type="InterPro" id="IPR055190">
    <property type="entry name" value="ATP-synt_VA_C"/>
</dbReference>
<keyword evidence="5" id="KW-0375">Hydrogen ion transport</keyword>
<keyword evidence="3" id="KW-0813">Transport</keyword>
<dbReference type="SUPFAM" id="SSF52540">
    <property type="entry name" value="P-loop containing nucleoside triphosphate hydrolases"/>
    <property type="match status" value="1"/>
</dbReference>
<comment type="similarity">
    <text evidence="1">Belongs to the ATPase alpha/beta chains family.</text>
</comment>
<dbReference type="Pfam" id="PF00006">
    <property type="entry name" value="ATP-synt_ab"/>
    <property type="match status" value="1"/>
</dbReference>
<dbReference type="EnsemblMetazoa" id="SSS_5405s_mrna">
    <property type="protein sequence ID" value="KAF7490629.1"/>
    <property type="gene ID" value="SSS_5405"/>
</dbReference>
<dbReference type="GO" id="GO:0033180">
    <property type="term" value="C:proton-transporting V-type ATPase, V1 domain"/>
    <property type="evidence" value="ECO:0007669"/>
    <property type="project" value="InterPro"/>
</dbReference>
<dbReference type="OrthoDB" id="1676488at2759"/>
<dbReference type="PROSITE" id="PS00152">
    <property type="entry name" value="ATPASE_ALPHA_BETA"/>
    <property type="match status" value="1"/>
</dbReference>
<dbReference type="GO" id="GO:0016887">
    <property type="term" value="F:ATP hydrolysis activity"/>
    <property type="evidence" value="ECO:0007669"/>
    <property type="project" value="InterPro"/>
</dbReference>
<evidence type="ECO:0000259" key="12">
    <source>
        <dbReference type="Pfam" id="PF00006"/>
    </source>
</evidence>
<evidence type="ECO:0000256" key="10">
    <source>
        <dbReference type="ARBA" id="ARBA00046957"/>
    </source>
</evidence>
<dbReference type="InterPro" id="IPR031686">
    <property type="entry name" value="ATP-synth_a_Xtn"/>
</dbReference>
<dbReference type="InterPro" id="IPR005725">
    <property type="entry name" value="ATPase_V1-cplx_asu"/>
</dbReference>
<dbReference type="Pfam" id="PF02874">
    <property type="entry name" value="ATP-synt_ab_N"/>
    <property type="match status" value="1"/>
</dbReference>
<dbReference type="Pfam" id="PF16886">
    <property type="entry name" value="ATP-synt_ab_Xtn"/>
    <property type="match status" value="1"/>
</dbReference>
<evidence type="ECO:0000313" key="18">
    <source>
        <dbReference type="Proteomes" id="UP000070412"/>
    </source>
</evidence>
<reference evidence="17" key="3">
    <citation type="submission" date="2022-06" db="UniProtKB">
        <authorList>
            <consortium name="EnsemblMetazoa"/>
        </authorList>
    </citation>
    <scope>IDENTIFICATION</scope>
</reference>
<dbReference type="NCBIfam" id="NF003220">
    <property type="entry name" value="PRK04192.1"/>
    <property type="match status" value="1"/>
</dbReference>
<dbReference type="Proteomes" id="UP000070412">
    <property type="component" value="Unassembled WGS sequence"/>
</dbReference>
<dbReference type="InterPro" id="IPR000194">
    <property type="entry name" value="ATPase_F1/V1/A1_a/bsu_nucl-bd"/>
</dbReference>
<keyword evidence="4" id="KW-0547">Nucleotide-binding</keyword>
<dbReference type="Pfam" id="PF22919">
    <property type="entry name" value="ATP-synt_VA_C"/>
    <property type="match status" value="1"/>
</dbReference>
<evidence type="ECO:0000256" key="2">
    <source>
        <dbReference type="ARBA" id="ARBA00012473"/>
    </source>
</evidence>
<comment type="subunit">
    <text evidence="10">V-ATPase is a heteromultimeric enzyme made up of two complexes: the ATP-hydrolytic V1 complex and the proton translocation V0 complex. The V1 complex consists of three catalytic AB heterodimers that form a heterohexamer, three peripheral stalks each consisting of EG heterodimers, one central rotor including subunits D and F, and the regulatory subunits C and H. The proton translocation complex V0 consists of the proton transport subunit a, a ring of proteolipid subunits c9c'', rotary subunit d, subunits e and f, and the accessory subunits VhaAC45 and ATP6AP2.</text>
</comment>
<keyword evidence="6" id="KW-0067">ATP-binding</keyword>
<comment type="catalytic activity">
    <reaction evidence="11">
        <text>ATP + H2O + 4 H(+)(in) = ADP + phosphate + 5 H(+)(out)</text>
        <dbReference type="Rhea" id="RHEA:57720"/>
        <dbReference type="ChEBI" id="CHEBI:15377"/>
        <dbReference type="ChEBI" id="CHEBI:15378"/>
        <dbReference type="ChEBI" id="CHEBI:30616"/>
        <dbReference type="ChEBI" id="CHEBI:43474"/>
        <dbReference type="ChEBI" id="CHEBI:456216"/>
        <dbReference type="EC" id="7.1.2.2"/>
    </reaction>
</comment>
<dbReference type="AlphaFoldDB" id="A0A834R4C0"/>
<dbReference type="FunFam" id="2.40.50.100:FF:000008">
    <property type="entry name" value="V-type proton ATPase catalytic subunit A"/>
    <property type="match status" value="1"/>
</dbReference>
<dbReference type="InterPro" id="IPR024034">
    <property type="entry name" value="ATPase_F1/V1_b/a_C"/>
</dbReference>
<dbReference type="InterPro" id="IPR022878">
    <property type="entry name" value="V-ATPase_asu"/>
</dbReference>
<evidence type="ECO:0000256" key="4">
    <source>
        <dbReference type="ARBA" id="ARBA00022741"/>
    </source>
</evidence>
<dbReference type="CDD" id="cd18111">
    <property type="entry name" value="ATP-synt_V_A-type_alpha_C"/>
    <property type="match status" value="1"/>
</dbReference>
<dbReference type="InterPro" id="IPR004100">
    <property type="entry name" value="ATPase_F1/V1/A1_a/bsu_N"/>
</dbReference>
<dbReference type="InterPro" id="IPR020003">
    <property type="entry name" value="ATPase_a/bsu_AS"/>
</dbReference>
<evidence type="ECO:0000259" key="14">
    <source>
        <dbReference type="Pfam" id="PF16886"/>
    </source>
</evidence>
<evidence type="ECO:0000256" key="5">
    <source>
        <dbReference type="ARBA" id="ARBA00022781"/>
    </source>
</evidence>
<dbReference type="Gene3D" id="2.40.50.100">
    <property type="match status" value="1"/>
</dbReference>
<keyword evidence="7" id="KW-1278">Translocase</keyword>
<dbReference type="Gene3D" id="3.40.50.300">
    <property type="entry name" value="P-loop containing nucleotide triphosphate hydrolases"/>
    <property type="match status" value="1"/>
</dbReference>
<dbReference type="GO" id="GO:0005765">
    <property type="term" value="C:lysosomal membrane"/>
    <property type="evidence" value="ECO:0007669"/>
    <property type="project" value="TreeGrafter"/>
</dbReference>
<dbReference type="GO" id="GO:0046034">
    <property type="term" value="P:ATP metabolic process"/>
    <property type="evidence" value="ECO:0007669"/>
    <property type="project" value="InterPro"/>
</dbReference>
<gene>
    <name evidence="16" type="ORF">SSS_5405</name>
</gene>
<protein>
    <recommendedName>
        <fullName evidence="2">H(+)-transporting two-sector ATPase</fullName>
        <ecNumber evidence="2">7.1.2.2</ecNumber>
    </recommendedName>
</protein>
<dbReference type="NCBIfam" id="TIGR01042">
    <property type="entry name" value="V-ATPase_V1_A"/>
    <property type="match status" value="1"/>
</dbReference>
<dbReference type="FunFam" id="2.40.30.20:FF:000002">
    <property type="entry name" value="V-type proton ATPase catalytic subunit A"/>
    <property type="match status" value="1"/>
</dbReference>
<feature type="domain" description="ATPase F1/V1/A1 complex alpha/beta subunit N-terminal" evidence="13">
    <location>
        <begin position="24"/>
        <end position="86"/>
    </location>
</feature>
<keyword evidence="18" id="KW-1185">Reference proteome</keyword>
<keyword evidence="8" id="KW-0406">Ion transport</keyword>
<evidence type="ECO:0000256" key="6">
    <source>
        <dbReference type="ARBA" id="ARBA00022840"/>
    </source>
</evidence>
<feature type="domain" description="ATPsynthase alpha/beta subunit barrel-sandwich" evidence="14">
    <location>
        <begin position="128"/>
        <end position="214"/>
    </location>
</feature>
<dbReference type="Gene3D" id="2.40.30.20">
    <property type="match status" value="1"/>
</dbReference>
<evidence type="ECO:0000256" key="7">
    <source>
        <dbReference type="ARBA" id="ARBA00022967"/>
    </source>
</evidence>
<evidence type="ECO:0000256" key="9">
    <source>
        <dbReference type="ARBA" id="ARBA00045347"/>
    </source>
</evidence>
<evidence type="ECO:0000256" key="8">
    <source>
        <dbReference type="ARBA" id="ARBA00023065"/>
    </source>
</evidence>